<evidence type="ECO:0000259" key="3">
    <source>
        <dbReference type="Pfam" id="PF01408"/>
    </source>
</evidence>
<dbReference type="InterPro" id="IPR000683">
    <property type="entry name" value="Gfo/Idh/MocA-like_OxRdtase_N"/>
</dbReference>
<reference evidence="5 6" key="2">
    <citation type="submission" date="2018-09" db="EMBL/GenBank/DDBJ databases">
        <title>Genome of Sphaerochaeta halotolerans strain 4-11.</title>
        <authorList>
            <person name="Nazina T.N."/>
            <person name="Sokolova D.S."/>
        </authorList>
    </citation>
    <scope>NUCLEOTIDE SEQUENCE [LARGE SCALE GENOMIC DNA]</scope>
    <source>
        <strain evidence="5 6">4-11</strain>
    </source>
</reference>
<evidence type="ECO:0000256" key="2">
    <source>
        <dbReference type="ARBA" id="ARBA00023002"/>
    </source>
</evidence>
<comment type="caution">
    <text evidence="5">The sequence shown here is derived from an EMBL/GenBank/DDBJ whole genome shotgun (WGS) entry which is preliminary data.</text>
</comment>
<evidence type="ECO:0000313" key="5">
    <source>
        <dbReference type="EMBL" id="RFU93994.1"/>
    </source>
</evidence>
<evidence type="ECO:0000259" key="4">
    <source>
        <dbReference type="Pfam" id="PF22725"/>
    </source>
</evidence>
<proteinExistence type="inferred from homology"/>
<comment type="similarity">
    <text evidence="1">Belongs to the Gfo/Idh/MocA family.</text>
</comment>
<dbReference type="InterPro" id="IPR036291">
    <property type="entry name" value="NAD(P)-bd_dom_sf"/>
</dbReference>
<evidence type="ECO:0008006" key="7">
    <source>
        <dbReference type="Google" id="ProtNLM"/>
    </source>
</evidence>
<evidence type="ECO:0000256" key="1">
    <source>
        <dbReference type="ARBA" id="ARBA00010928"/>
    </source>
</evidence>
<keyword evidence="2" id="KW-0560">Oxidoreductase</keyword>
<sequence>MSRTIKVGIIGTGSMGANHAITLSRNCPEVVVTALADMDGKRMEVLAQELSNPHCFTDPSSLIEEVDAVVVASPDATHAGYVMEALELHKPVFCEKPLAGSIEEIHRILSKEQSIGKKLVSVGFNRRFDPHHTAVKQAVDEKSLGSPLLWKGEHRNAKAMYHNTGAFILNNSAGHDVDSARWILNSEPREVYCYGIKSRETLGSDACDLLVMNLLMDSGSRALAEVYVNASYGYEVTLQVVCQEGVVQSNPVQLTTLRHANHRKSYVSDDFRSYFARSYALELQEWAASIAEERPFRGADAWDGYMALVTTDAAGKSLKEGTVCQIEAVKKPALYQEGVLC</sequence>
<dbReference type="SUPFAM" id="SSF51735">
    <property type="entry name" value="NAD(P)-binding Rossmann-fold domains"/>
    <property type="match status" value="1"/>
</dbReference>
<dbReference type="GO" id="GO:0000166">
    <property type="term" value="F:nucleotide binding"/>
    <property type="evidence" value="ECO:0007669"/>
    <property type="project" value="InterPro"/>
</dbReference>
<dbReference type="EMBL" id="QUWK01000014">
    <property type="protein sequence ID" value="RFU93994.1"/>
    <property type="molecule type" value="Genomic_DNA"/>
</dbReference>
<name>A0A372ME09_9SPIR</name>
<reference evidence="6" key="1">
    <citation type="submission" date="2018-08" db="EMBL/GenBank/DDBJ databases">
        <authorList>
            <person name="Grouzdev D.S."/>
            <person name="Krutkina M.S."/>
        </authorList>
    </citation>
    <scope>NUCLEOTIDE SEQUENCE [LARGE SCALE GENOMIC DNA]</scope>
    <source>
        <strain evidence="6">4-11</strain>
    </source>
</reference>
<feature type="domain" description="GFO/IDH/MocA-like oxidoreductase" evidence="4">
    <location>
        <begin position="133"/>
        <end position="247"/>
    </location>
</feature>
<dbReference type="RefSeq" id="WP_117331259.1">
    <property type="nucleotide sequence ID" value="NZ_QUWK01000014.1"/>
</dbReference>
<dbReference type="InterPro" id="IPR055170">
    <property type="entry name" value="GFO_IDH_MocA-like_dom"/>
</dbReference>
<dbReference type="Pfam" id="PF01408">
    <property type="entry name" value="GFO_IDH_MocA"/>
    <property type="match status" value="1"/>
</dbReference>
<dbReference type="Pfam" id="PF22725">
    <property type="entry name" value="GFO_IDH_MocA_C3"/>
    <property type="match status" value="1"/>
</dbReference>
<dbReference type="Gene3D" id="3.40.50.720">
    <property type="entry name" value="NAD(P)-binding Rossmann-like Domain"/>
    <property type="match status" value="1"/>
</dbReference>
<dbReference type="GO" id="GO:0005737">
    <property type="term" value="C:cytoplasm"/>
    <property type="evidence" value="ECO:0007669"/>
    <property type="project" value="TreeGrafter"/>
</dbReference>
<protein>
    <recommendedName>
        <fullName evidence="7">Gfo/Idh/MocA family oxidoreductase</fullName>
    </recommendedName>
</protein>
<dbReference type="Gene3D" id="3.30.360.10">
    <property type="entry name" value="Dihydrodipicolinate Reductase, domain 2"/>
    <property type="match status" value="1"/>
</dbReference>
<dbReference type="Proteomes" id="UP000264002">
    <property type="component" value="Unassembled WGS sequence"/>
</dbReference>
<gene>
    <name evidence="5" type="ORF">DYP60_12030</name>
</gene>
<feature type="domain" description="Gfo/Idh/MocA-like oxidoreductase N-terminal" evidence="3">
    <location>
        <begin position="5"/>
        <end position="124"/>
    </location>
</feature>
<evidence type="ECO:0000313" key="6">
    <source>
        <dbReference type="Proteomes" id="UP000264002"/>
    </source>
</evidence>
<dbReference type="GO" id="GO:0006740">
    <property type="term" value="P:NADPH regeneration"/>
    <property type="evidence" value="ECO:0007669"/>
    <property type="project" value="TreeGrafter"/>
</dbReference>
<dbReference type="GO" id="GO:0016491">
    <property type="term" value="F:oxidoreductase activity"/>
    <property type="evidence" value="ECO:0007669"/>
    <property type="project" value="UniProtKB-KW"/>
</dbReference>
<dbReference type="PANTHER" id="PTHR42840:SF3">
    <property type="entry name" value="BINDING ROSSMANN FOLD OXIDOREDUCTASE, PUTATIVE (AFU_ORTHOLOGUE AFUA_2G10240)-RELATED"/>
    <property type="match status" value="1"/>
</dbReference>
<dbReference type="AlphaFoldDB" id="A0A372ME09"/>
<dbReference type="SUPFAM" id="SSF55347">
    <property type="entry name" value="Glyceraldehyde-3-phosphate dehydrogenase-like, C-terminal domain"/>
    <property type="match status" value="1"/>
</dbReference>
<dbReference type="PANTHER" id="PTHR42840">
    <property type="entry name" value="NAD(P)-BINDING ROSSMANN-FOLD SUPERFAMILY PROTEIN-RELATED"/>
    <property type="match status" value="1"/>
</dbReference>
<accession>A0A372ME09</accession>
<organism evidence="5 6">
    <name type="scientific">Sphaerochaeta halotolerans</name>
    <dbReference type="NCBI Taxonomy" id="2293840"/>
    <lineage>
        <taxon>Bacteria</taxon>
        <taxon>Pseudomonadati</taxon>
        <taxon>Spirochaetota</taxon>
        <taxon>Spirochaetia</taxon>
        <taxon>Spirochaetales</taxon>
        <taxon>Sphaerochaetaceae</taxon>
        <taxon>Sphaerochaeta</taxon>
    </lineage>
</organism>
<keyword evidence="6" id="KW-1185">Reference proteome</keyword>